<keyword evidence="2" id="KW-1185">Reference proteome</keyword>
<dbReference type="AlphaFoldDB" id="A0AAV6HR14"/>
<evidence type="ECO:0000313" key="1">
    <source>
        <dbReference type="EMBL" id="KAG5516443.1"/>
    </source>
</evidence>
<dbReference type="Proteomes" id="UP000823749">
    <property type="component" value="Chromosome 13"/>
</dbReference>
<name>A0AAV6HR14_9ERIC</name>
<comment type="caution">
    <text evidence="1">The sequence shown here is derived from an EMBL/GenBank/DDBJ whole genome shotgun (WGS) entry which is preliminary data.</text>
</comment>
<dbReference type="EMBL" id="JACTNZ010000013">
    <property type="protein sequence ID" value="KAG5516443.1"/>
    <property type="molecule type" value="Genomic_DNA"/>
</dbReference>
<organism evidence="1 2">
    <name type="scientific">Rhododendron griersonianum</name>
    <dbReference type="NCBI Taxonomy" id="479676"/>
    <lineage>
        <taxon>Eukaryota</taxon>
        <taxon>Viridiplantae</taxon>
        <taxon>Streptophyta</taxon>
        <taxon>Embryophyta</taxon>
        <taxon>Tracheophyta</taxon>
        <taxon>Spermatophyta</taxon>
        <taxon>Magnoliopsida</taxon>
        <taxon>eudicotyledons</taxon>
        <taxon>Gunneridae</taxon>
        <taxon>Pentapetalae</taxon>
        <taxon>asterids</taxon>
        <taxon>Ericales</taxon>
        <taxon>Ericaceae</taxon>
        <taxon>Ericoideae</taxon>
        <taxon>Rhodoreae</taxon>
        <taxon>Rhododendron</taxon>
    </lineage>
</organism>
<proteinExistence type="predicted"/>
<protein>
    <submittedName>
        <fullName evidence="1">Uncharacterized protein</fullName>
    </submittedName>
</protein>
<gene>
    <name evidence="1" type="ORF">RHGRI_037229</name>
</gene>
<reference evidence="1 2" key="1">
    <citation type="submission" date="2020-08" db="EMBL/GenBank/DDBJ databases">
        <title>Plant Genome Project.</title>
        <authorList>
            <person name="Zhang R.-G."/>
        </authorList>
    </citation>
    <scope>NUCLEOTIDE SEQUENCE [LARGE SCALE GENOMIC DNA]</scope>
    <source>
        <strain evidence="1">WSP0</strain>
        <tissue evidence="1">Leaf</tissue>
    </source>
</reference>
<evidence type="ECO:0000313" key="2">
    <source>
        <dbReference type="Proteomes" id="UP000823749"/>
    </source>
</evidence>
<sequence>MLITLKPCCFNQTEFETDSDIVVKLFEDEQYAETIIQQIEDQCDKDYLKYLMGQCTLLVKGYGVQVKQVGGEVVSAAARLAQNGTTQDQDLVILDLKHSDSAFQ</sequence>
<accession>A0AAV6HR14</accession>